<dbReference type="FunFam" id="3.40.50.10050:FF:000001">
    <property type="entry name" value="Translation initiation factor IF-2"/>
    <property type="match status" value="1"/>
</dbReference>
<feature type="binding site" evidence="8">
    <location>
        <begin position="137"/>
        <end position="140"/>
    </location>
    <ligand>
        <name>GTP</name>
        <dbReference type="ChEBI" id="CHEBI:37565"/>
    </ligand>
</feature>
<dbReference type="InterPro" id="IPR000795">
    <property type="entry name" value="T_Tr_GTP-bd_dom"/>
</dbReference>
<dbReference type="Pfam" id="PF14578">
    <property type="entry name" value="GTP_EFTU_D4"/>
    <property type="match status" value="1"/>
</dbReference>
<comment type="function">
    <text evidence="7 8 9">Function in general translation initiation by promoting the binding of the formylmethionine-tRNA to ribosomes. Seems to function along with eIF-2.</text>
</comment>
<sequence>MVFGMSERRVRQPLIAVLGHVDHGKTSLLDAIRGTRVASREAGAITQHVGASEIPVDAIKKICGRLLERFKIELILPGLLFIDTPGHEAFTNLRRRGGSLADLAALVVDINEGFMPQTLESLTILKTYKTPFMVVANKIDLIPGWKSSPGACFLESFARQRPEVQRALDDRVYELVGKFHELGFESERFDRVSDFRRQVSIVPASAKTGEGISEVLAILAGLAQRYLEKELTVEVTGPARGTVLEVKEEVGLGKTIDVIIYDGVLAKGDLFAVGGLDKVIVSKVRSLLQPKPLDEIRDPEDKFNQVERVYAAAGVKIAAPNLEGVVAGAPFLVIKDITAAEKLWQEIQQELERVRISSDVNGVVLKADALGSLEALEGQLQAKGIPIRRADIGDVSRRDVVEASSVGKSDQLLAVVLAFNVKVLPDAQAEAEREGVEIIKDDVIYRLLEQYENWVKKKREEVRANRLQGFIRPGKIVIKPGYVFRRSDPAIVGIDVLGGVIRTRMPLMNKEGKPVGVIRELQKDKKSVPEAKLGDELAVSIDGPMVGRHIQEGDVLYTDVPRDHVLALKRDLRDLLSGDELSVLDEIIAIKQKTDPTYGVM</sequence>
<keyword evidence="4 8" id="KW-0547">Nucleotide-binding</keyword>
<evidence type="ECO:0000256" key="4">
    <source>
        <dbReference type="ARBA" id="ARBA00022741"/>
    </source>
</evidence>
<dbReference type="InterPro" id="IPR009000">
    <property type="entry name" value="Transl_B-barrel_sf"/>
</dbReference>
<dbReference type="Pfam" id="PF11987">
    <property type="entry name" value="IF-2"/>
    <property type="match status" value="1"/>
</dbReference>
<dbReference type="PANTHER" id="PTHR43381">
    <property type="entry name" value="TRANSLATION INITIATION FACTOR IF-2-RELATED"/>
    <property type="match status" value="1"/>
</dbReference>
<evidence type="ECO:0000256" key="9">
    <source>
        <dbReference type="RuleBase" id="RU000644"/>
    </source>
</evidence>
<dbReference type="CDD" id="cd01887">
    <property type="entry name" value="IF2_eIF5B"/>
    <property type="match status" value="1"/>
</dbReference>
<dbReference type="Gene3D" id="2.40.30.10">
    <property type="entry name" value="Translation factors"/>
    <property type="match status" value="2"/>
</dbReference>
<dbReference type="PRINTS" id="PR00315">
    <property type="entry name" value="ELONGATNFCT"/>
</dbReference>
<keyword evidence="6 8" id="KW-0342">GTP-binding</keyword>
<dbReference type="EMBL" id="LQMQ01000031">
    <property type="protein sequence ID" value="KUO40944.1"/>
    <property type="molecule type" value="Genomic_DNA"/>
</dbReference>
<dbReference type="PROSITE" id="PS51722">
    <property type="entry name" value="G_TR_2"/>
    <property type="match status" value="1"/>
</dbReference>
<evidence type="ECO:0000256" key="1">
    <source>
        <dbReference type="ARBA" id="ARBA00007733"/>
    </source>
</evidence>
<feature type="domain" description="Tr-type G" evidence="10">
    <location>
        <begin position="10"/>
        <end position="227"/>
    </location>
</feature>
<comment type="caution">
    <text evidence="11">The sequence shown here is derived from an EMBL/GenBank/DDBJ whole genome shotgun (WGS) entry which is preliminary data.</text>
</comment>
<dbReference type="InterPro" id="IPR005225">
    <property type="entry name" value="Small_GTP-bd"/>
</dbReference>
<reference evidence="11 12" key="1">
    <citation type="journal article" date="2016" name="Nat. Microbiol.">
        <title>Genomic inference of the metabolism of cosmopolitan subsurface Archaea, Hadesarchaea.</title>
        <authorList>
            <person name="Baker B.J."/>
            <person name="Saw J.H."/>
            <person name="Lind A.E."/>
            <person name="Lazar C.S."/>
            <person name="Hinrichs K.-U."/>
            <person name="Teske A.P."/>
            <person name="Ettema T.J."/>
        </authorList>
    </citation>
    <scope>NUCLEOTIDE SEQUENCE [LARGE SCALE GENOMIC DNA]</scope>
</reference>
<dbReference type="CDD" id="cd03703">
    <property type="entry name" value="aeIF5B_II"/>
    <property type="match status" value="1"/>
</dbReference>
<dbReference type="InterPro" id="IPR036925">
    <property type="entry name" value="TIF_IF2_dom3_sf"/>
</dbReference>
<evidence type="ECO:0000256" key="8">
    <source>
        <dbReference type="HAMAP-Rule" id="MF_00100"/>
    </source>
</evidence>
<comment type="similarity">
    <text evidence="1 8 9">Belongs to the TRAFAC class translation factor GTPase superfamily. Classic translation factor GTPase family. IF-2 subfamily.</text>
</comment>
<dbReference type="GO" id="GO:0005525">
    <property type="term" value="F:GTP binding"/>
    <property type="evidence" value="ECO:0007669"/>
    <property type="project" value="UniProtKB-KW"/>
</dbReference>
<evidence type="ECO:0000259" key="10">
    <source>
        <dbReference type="PROSITE" id="PS51722"/>
    </source>
</evidence>
<dbReference type="SUPFAM" id="SSF50447">
    <property type="entry name" value="Translation proteins"/>
    <property type="match status" value="1"/>
</dbReference>
<dbReference type="GO" id="GO:0003924">
    <property type="term" value="F:GTPase activity"/>
    <property type="evidence" value="ECO:0007669"/>
    <property type="project" value="UniProtKB-UniRule"/>
</dbReference>
<keyword evidence="5 8" id="KW-0648">Protein biosynthesis</keyword>
<dbReference type="Gene3D" id="3.40.50.300">
    <property type="entry name" value="P-loop containing nucleotide triphosphate hydrolases"/>
    <property type="match status" value="1"/>
</dbReference>
<dbReference type="InterPro" id="IPR023115">
    <property type="entry name" value="TIF_IF2_dom3"/>
</dbReference>
<dbReference type="NCBIfam" id="TIGR00491">
    <property type="entry name" value="aIF-2"/>
    <property type="match status" value="1"/>
</dbReference>
<dbReference type="SUPFAM" id="SSF52156">
    <property type="entry name" value="Initiation factor IF2/eIF5b, domain 3"/>
    <property type="match status" value="1"/>
</dbReference>
<protein>
    <recommendedName>
        <fullName evidence="2 8">Probable translation initiation factor IF-2</fullName>
    </recommendedName>
</protein>
<evidence type="ECO:0000256" key="2">
    <source>
        <dbReference type="ARBA" id="ARBA00020166"/>
    </source>
</evidence>
<dbReference type="InterPro" id="IPR015760">
    <property type="entry name" value="TIF_IF2"/>
</dbReference>
<dbReference type="FunFam" id="3.40.50.300:FF:000112">
    <property type="entry name" value="Eukaryotic translation initiation factor 5B"/>
    <property type="match status" value="1"/>
</dbReference>
<organism evidence="11 12">
    <name type="scientific">Hadarchaeum yellowstonense</name>
    <dbReference type="NCBI Taxonomy" id="1776334"/>
    <lineage>
        <taxon>Archaea</taxon>
        <taxon>Methanobacteriati</taxon>
        <taxon>Candidatus Hadarchaeota</taxon>
        <taxon>Candidatus Hadarchaeia</taxon>
        <taxon>Candidatus Hadarchaeales</taxon>
        <taxon>Candidatus Hadarchaeaceae</taxon>
        <taxon>Candidatus Hadarchaeum</taxon>
    </lineage>
</organism>
<evidence type="ECO:0000313" key="11">
    <source>
        <dbReference type="EMBL" id="KUO40944.1"/>
    </source>
</evidence>
<dbReference type="GO" id="GO:0003743">
    <property type="term" value="F:translation initiation factor activity"/>
    <property type="evidence" value="ECO:0007669"/>
    <property type="project" value="UniProtKB-UniRule"/>
</dbReference>
<feature type="binding site" evidence="8">
    <location>
        <begin position="19"/>
        <end position="26"/>
    </location>
    <ligand>
        <name>GTP</name>
        <dbReference type="ChEBI" id="CHEBI:37565"/>
    </ligand>
</feature>
<dbReference type="Gene3D" id="3.40.50.10050">
    <property type="entry name" value="Translation initiation factor IF- 2, domain 3"/>
    <property type="match status" value="1"/>
</dbReference>
<dbReference type="NCBIfam" id="NF003078">
    <property type="entry name" value="PRK04004.1"/>
    <property type="match status" value="1"/>
</dbReference>
<dbReference type="CDD" id="cd16266">
    <property type="entry name" value="IF2_aeIF5B_IV"/>
    <property type="match status" value="1"/>
</dbReference>
<evidence type="ECO:0000256" key="5">
    <source>
        <dbReference type="ARBA" id="ARBA00022917"/>
    </source>
</evidence>
<accession>A0A147JWZ7</accession>
<dbReference type="NCBIfam" id="NF011418">
    <property type="entry name" value="PRK14845.1"/>
    <property type="match status" value="1"/>
</dbReference>
<proteinExistence type="inferred from homology"/>
<evidence type="ECO:0000313" key="12">
    <source>
        <dbReference type="Proteomes" id="UP000074294"/>
    </source>
</evidence>
<dbReference type="SUPFAM" id="SSF52540">
    <property type="entry name" value="P-loop containing nucleoside triphosphate hydrolases"/>
    <property type="match status" value="1"/>
</dbReference>
<dbReference type="NCBIfam" id="TIGR00231">
    <property type="entry name" value="small_GTP"/>
    <property type="match status" value="1"/>
</dbReference>
<dbReference type="GO" id="GO:0005737">
    <property type="term" value="C:cytoplasm"/>
    <property type="evidence" value="ECO:0007669"/>
    <property type="project" value="TreeGrafter"/>
</dbReference>
<gene>
    <name evidence="8" type="primary">infB</name>
    <name evidence="11" type="ORF">APZ16_01175</name>
</gene>
<feature type="binding site" evidence="8">
    <location>
        <begin position="83"/>
        <end position="87"/>
    </location>
    <ligand>
        <name>GTP</name>
        <dbReference type="ChEBI" id="CHEBI:37565"/>
    </ligand>
</feature>
<dbReference type="PANTHER" id="PTHR43381:SF4">
    <property type="entry name" value="EUKARYOTIC TRANSLATION INITIATION FACTOR 5B"/>
    <property type="match status" value="1"/>
</dbReference>
<keyword evidence="3 8" id="KW-0396">Initiation factor</keyword>
<dbReference type="InterPro" id="IPR004544">
    <property type="entry name" value="TF_aIF-2_arc"/>
</dbReference>
<name>A0A147JWZ7_HADYE</name>
<dbReference type="STRING" id="1776334.APZ16_01175"/>
<dbReference type="InterPro" id="IPR029459">
    <property type="entry name" value="EFTU-type"/>
</dbReference>
<dbReference type="Proteomes" id="UP000074294">
    <property type="component" value="Unassembled WGS sequence"/>
</dbReference>
<evidence type="ECO:0000256" key="6">
    <source>
        <dbReference type="ARBA" id="ARBA00023134"/>
    </source>
</evidence>
<evidence type="ECO:0000256" key="3">
    <source>
        <dbReference type="ARBA" id="ARBA00022540"/>
    </source>
</evidence>
<dbReference type="HAMAP" id="MF_00100_A">
    <property type="entry name" value="IF_2_A"/>
    <property type="match status" value="1"/>
</dbReference>
<dbReference type="InterPro" id="IPR027417">
    <property type="entry name" value="P-loop_NTPase"/>
</dbReference>
<dbReference type="AlphaFoldDB" id="A0A147JWZ7"/>
<evidence type="ECO:0000256" key="7">
    <source>
        <dbReference type="ARBA" id="ARBA00024852"/>
    </source>
</evidence>
<dbReference type="Pfam" id="PF00009">
    <property type="entry name" value="GTP_EFTU"/>
    <property type="match status" value="1"/>
</dbReference>